<dbReference type="Proteomes" id="UP000294933">
    <property type="component" value="Unassembled WGS sequence"/>
</dbReference>
<evidence type="ECO:0000313" key="2">
    <source>
        <dbReference type="Proteomes" id="UP000294933"/>
    </source>
</evidence>
<organism evidence="1 2">
    <name type="scientific">Rickenella mellea</name>
    <dbReference type="NCBI Taxonomy" id="50990"/>
    <lineage>
        <taxon>Eukaryota</taxon>
        <taxon>Fungi</taxon>
        <taxon>Dikarya</taxon>
        <taxon>Basidiomycota</taxon>
        <taxon>Agaricomycotina</taxon>
        <taxon>Agaricomycetes</taxon>
        <taxon>Hymenochaetales</taxon>
        <taxon>Rickenellaceae</taxon>
        <taxon>Rickenella</taxon>
    </lineage>
</organism>
<dbReference type="OrthoDB" id="3262412at2759"/>
<sequence>MFDDGEEKSKDPDYVFCPAPHRKPILHLFTKHFCQHPLFPDRDGTHTKEEIYIQAVSEMYQFCYARGLREAWAYLWNSWYQPKMWRLWARSTSEFISRLRTTMNVENFWRQLKHDYLHHFLRPRLDQLVYILMNIVTPAYMAR</sequence>
<evidence type="ECO:0000313" key="1">
    <source>
        <dbReference type="EMBL" id="TDL13629.1"/>
    </source>
</evidence>
<dbReference type="VEuPathDB" id="FungiDB:BD410DRAFT_735091"/>
<protein>
    <submittedName>
        <fullName evidence="1">Uncharacterized protein</fullName>
    </submittedName>
</protein>
<feature type="non-terminal residue" evidence="1">
    <location>
        <position position="143"/>
    </location>
</feature>
<keyword evidence="2" id="KW-1185">Reference proteome</keyword>
<accession>A0A4Y7PGH5</accession>
<name>A0A4Y7PGH5_9AGAM</name>
<reference evidence="1 2" key="1">
    <citation type="submission" date="2018-06" db="EMBL/GenBank/DDBJ databases">
        <title>A transcriptomic atlas of mushroom development highlights an independent origin of complex multicellularity.</title>
        <authorList>
            <consortium name="DOE Joint Genome Institute"/>
            <person name="Krizsan K."/>
            <person name="Almasi E."/>
            <person name="Merenyi Z."/>
            <person name="Sahu N."/>
            <person name="Viragh M."/>
            <person name="Koszo T."/>
            <person name="Mondo S."/>
            <person name="Kiss B."/>
            <person name="Balint B."/>
            <person name="Kues U."/>
            <person name="Barry K."/>
            <person name="Hegedus J.C."/>
            <person name="Henrissat B."/>
            <person name="Johnson J."/>
            <person name="Lipzen A."/>
            <person name="Ohm R."/>
            <person name="Nagy I."/>
            <person name="Pangilinan J."/>
            <person name="Yan J."/>
            <person name="Xiong Y."/>
            <person name="Grigoriev I.V."/>
            <person name="Hibbett D.S."/>
            <person name="Nagy L.G."/>
        </authorList>
    </citation>
    <scope>NUCLEOTIDE SEQUENCE [LARGE SCALE GENOMIC DNA]</scope>
    <source>
        <strain evidence="1 2">SZMC22713</strain>
    </source>
</reference>
<gene>
    <name evidence="1" type="ORF">BD410DRAFT_735091</name>
</gene>
<dbReference type="EMBL" id="ML170517">
    <property type="protein sequence ID" value="TDL13629.1"/>
    <property type="molecule type" value="Genomic_DNA"/>
</dbReference>
<dbReference type="STRING" id="50990.A0A4Y7PGH5"/>
<proteinExistence type="predicted"/>
<dbReference type="AlphaFoldDB" id="A0A4Y7PGH5"/>